<dbReference type="EMBL" id="JACDTQ010003420">
    <property type="protein sequence ID" value="KAF5914175.1"/>
    <property type="molecule type" value="Genomic_DNA"/>
</dbReference>
<evidence type="ECO:0000256" key="1">
    <source>
        <dbReference type="ARBA" id="ARBA00004613"/>
    </source>
</evidence>
<dbReference type="SUPFAM" id="SSF50814">
    <property type="entry name" value="Lipocalins"/>
    <property type="match status" value="1"/>
</dbReference>
<name>A0A7J7EEG5_DICBM</name>
<evidence type="ECO:0000256" key="2">
    <source>
        <dbReference type="ARBA" id="ARBA00006889"/>
    </source>
</evidence>
<reference evidence="6 7" key="1">
    <citation type="journal article" date="2020" name="Mol. Biol. Evol.">
        <title>Interspecific Gene Flow and the Evolution of Specialization in Black and White Rhinoceros.</title>
        <authorList>
            <person name="Moodley Y."/>
            <person name="Westbury M.V."/>
            <person name="Russo I.M."/>
            <person name="Gopalakrishnan S."/>
            <person name="Rakotoarivelo A."/>
            <person name="Olsen R.A."/>
            <person name="Prost S."/>
            <person name="Tunstall T."/>
            <person name="Ryder O.A."/>
            <person name="Dalen L."/>
            <person name="Bruford M.W."/>
        </authorList>
    </citation>
    <scope>NUCLEOTIDE SEQUENCE [LARGE SCALE GENOMIC DNA]</scope>
    <source>
        <strain evidence="6">SBR-YM</strain>
        <tissue evidence="6">Skin</tissue>
    </source>
</reference>
<dbReference type="InterPro" id="IPR002345">
    <property type="entry name" value="Lipocalin"/>
</dbReference>
<proteinExistence type="inferred from homology"/>
<protein>
    <recommendedName>
        <fullName evidence="5">Lipocalin/cytosolic fatty-acid binding domain-containing protein</fullName>
    </recommendedName>
</protein>
<sequence>MAASDLPLPDSESAPLRVYIQELKPTPEDNLEIILREGNAVCAGGSQNRLPFRESKGCAERKIFAEKTKSPAEFKINYLDENKLFVLDTDYENYLLLCMQDDAAAPAQSLACQYLARTLKVDEEVMEKFDRALKPLPGNFQIIPDQTQMEERCRV</sequence>
<dbReference type="Proteomes" id="UP000551758">
    <property type="component" value="Unassembled WGS sequence"/>
</dbReference>
<dbReference type="InterPro" id="IPR000566">
    <property type="entry name" value="Lipocln_cytosolic_FA-bd_dom"/>
</dbReference>
<evidence type="ECO:0000259" key="5">
    <source>
        <dbReference type="Pfam" id="PF00061"/>
    </source>
</evidence>
<gene>
    <name evidence="6" type="ORF">HPG69_015621</name>
</gene>
<dbReference type="InterPro" id="IPR012674">
    <property type="entry name" value="Calycin"/>
</dbReference>
<evidence type="ECO:0000313" key="6">
    <source>
        <dbReference type="EMBL" id="KAF5914175.1"/>
    </source>
</evidence>
<feature type="domain" description="Lipocalin/cytosolic fatty-acid binding" evidence="5">
    <location>
        <begin position="3"/>
        <end position="137"/>
    </location>
</feature>
<dbReference type="GO" id="GO:0036094">
    <property type="term" value="F:small molecule binding"/>
    <property type="evidence" value="ECO:0007669"/>
    <property type="project" value="InterPro"/>
</dbReference>
<keyword evidence="7" id="KW-1185">Reference proteome</keyword>
<comment type="subcellular location">
    <subcellularLocation>
        <location evidence="1">Secreted</location>
    </subcellularLocation>
</comment>
<dbReference type="AlphaFoldDB" id="A0A7J7EEG5"/>
<dbReference type="Gene3D" id="2.40.128.20">
    <property type="match status" value="1"/>
</dbReference>
<evidence type="ECO:0000313" key="7">
    <source>
        <dbReference type="Proteomes" id="UP000551758"/>
    </source>
</evidence>
<accession>A0A7J7EEG5</accession>
<evidence type="ECO:0000256" key="4">
    <source>
        <dbReference type="ARBA" id="ARBA00023157"/>
    </source>
</evidence>
<dbReference type="PANTHER" id="PTHR11430:SF117">
    <property type="entry name" value="GLYCODELIN"/>
    <property type="match status" value="1"/>
</dbReference>
<dbReference type="GO" id="GO:0005576">
    <property type="term" value="C:extracellular region"/>
    <property type="evidence" value="ECO:0007669"/>
    <property type="project" value="UniProtKB-SubCell"/>
</dbReference>
<comment type="similarity">
    <text evidence="2">Belongs to the calycin superfamily. Lipocalin family.</text>
</comment>
<keyword evidence="3" id="KW-0964">Secreted</keyword>
<organism evidence="6 7">
    <name type="scientific">Diceros bicornis minor</name>
    <name type="common">South-central black rhinoceros</name>
    <dbReference type="NCBI Taxonomy" id="77932"/>
    <lineage>
        <taxon>Eukaryota</taxon>
        <taxon>Metazoa</taxon>
        <taxon>Chordata</taxon>
        <taxon>Craniata</taxon>
        <taxon>Vertebrata</taxon>
        <taxon>Euteleostomi</taxon>
        <taxon>Mammalia</taxon>
        <taxon>Eutheria</taxon>
        <taxon>Laurasiatheria</taxon>
        <taxon>Perissodactyla</taxon>
        <taxon>Rhinocerotidae</taxon>
        <taxon>Diceros</taxon>
    </lineage>
</organism>
<dbReference type="PRINTS" id="PR00179">
    <property type="entry name" value="LIPOCALIN"/>
</dbReference>
<dbReference type="Pfam" id="PF00061">
    <property type="entry name" value="Lipocalin"/>
    <property type="match status" value="1"/>
</dbReference>
<comment type="caution">
    <text evidence="6">The sequence shown here is derived from an EMBL/GenBank/DDBJ whole genome shotgun (WGS) entry which is preliminary data.</text>
</comment>
<keyword evidence="4" id="KW-1015">Disulfide bond</keyword>
<dbReference type="PANTHER" id="PTHR11430">
    <property type="entry name" value="LIPOCALIN"/>
    <property type="match status" value="1"/>
</dbReference>
<evidence type="ECO:0000256" key="3">
    <source>
        <dbReference type="ARBA" id="ARBA00022525"/>
    </source>
</evidence>